<dbReference type="Pfam" id="PF00063">
    <property type="entry name" value="Myosin_head"/>
    <property type="match status" value="1"/>
</dbReference>
<reference evidence="9" key="1">
    <citation type="submission" date="2020-06" db="EMBL/GenBank/DDBJ databases">
        <authorList>
            <person name="Li T."/>
            <person name="Hu X."/>
            <person name="Zhang T."/>
            <person name="Song X."/>
            <person name="Zhang H."/>
            <person name="Dai N."/>
            <person name="Sheng W."/>
            <person name="Hou X."/>
            <person name="Wei L."/>
        </authorList>
    </citation>
    <scope>NUCLEOTIDE SEQUENCE</scope>
    <source>
        <strain evidence="9">KEN1</strain>
        <tissue evidence="9">Leaf</tissue>
    </source>
</reference>
<protein>
    <submittedName>
        <fullName evidence="9">Myosin-2</fullName>
    </submittedName>
</protein>
<keyword evidence="3 6" id="KW-0518">Myosin</keyword>
<dbReference type="EMBL" id="JACGWN010000008">
    <property type="protein sequence ID" value="KAL0440379.1"/>
    <property type="molecule type" value="Genomic_DNA"/>
</dbReference>
<dbReference type="GO" id="GO:0000146">
    <property type="term" value="F:microfilament motor activity"/>
    <property type="evidence" value="ECO:0007669"/>
    <property type="project" value="TreeGrafter"/>
</dbReference>
<dbReference type="InterPro" id="IPR036961">
    <property type="entry name" value="Kinesin_motor_dom_sf"/>
</dbReference>
<evidence type="ECO:0000256" key="2">
    <source>
        <dbReference type="ARBA" id="ARBA00022840"/>
    </source>
</evidence>
<dbReference type="PROSITE" id="PS51456">
    <property type="entry name" value="MYOSIN_MOTOR"/>
    <property type="match status" value="1"/>
</dbReference>
<dbReference type="GO" id="GO:0051015">
    <property type="term" value="F:actin filament binding"/>
    <property type="evidence" value="ECO:0007669"/>
    <property type="project" value="TreeGrafter"/>
</dbReference>
<comment type="caution">
    <text evidence="9">The sequence shown here is derived from an EMBL/GenBank/DDBJ whole genome shotgun (WGS) entry which is preliminary data.</text>
</comment>
<feature type="non-terminal residue" evidence="9">
    <location>
        <position position="1"/>
    </location>
</feature>
<dbReference type="GO" id="GO:0016020">
    <property type="term" value="C:membrane"/>
    <property type="evidence" value="ECO:0007669"/>
    <property type="project" value="TreeGrafter"/>
</dbReference>
<dbReference type="SUPFAM" id="SSF52540">
    <property type="entry name" value="P-loop containing nucleoside triphosphate hydrolases"/>
    <property type="match status" value="1"/>
</dbReference>
<comment type="similarity">
    <text evidence="6">Belongs to the TRAFAC class myosin-kinesin ATPase superfamily. Myosin family.</text>
</comment>
<evidence type="ECO:0000256" key="6">
    <source>
        <dbReference type="PROSITE-ProRule" id="PRU00782"/>
    </source>
</evidence>
<feature type="domain" description="Myosin motor" evidence="8">
    <location>
        <begin position="1"/>
        <end position="60"/>
    </location>
</feature>
<gene>
    <name evidence="9" type="ORF">Slati_2520900</name>
</gene>
<accession>A0AAW2WF21</accession>
<keyword evidence="1" id="KW-0547">Nucleotide-binding</keyword>
<evidence type="ECO:0000313" key="9">
    <source>
        <dbReference type="EMBL" id="KAL0440379.1"/>
    </source>
</evidence>
<dbReference type="GO" id="GO:0007015">
    <property type="term" value="P:actin filament organization"/>
    <property type="evidence" value="ECO:0007669"/>
    <property type="project" value="TreeGrafter"/>
</dbReference>
<dbReference type="InterPro" id="IPR001609">
    <property type="entry name" value="Myosin_head_motor_dom-like"/>
</dbReference>
<dbReference type="GO" id="GO:0016459">
    <property type="term" value="C:myosin complex"/>
    <property type="evidence" value="ECO:0007669"/>
    <property type="project" value="UniProtKB-KW"/>
</dbReference>
<dbReference type="PANTHER" id="PTHR13140:SF706">
    <property type="entry name" value="DILUTE CLASS UNCONVENTIONAL MYOSIN, ISOFORM C"/>
    <property type="match status" value="1"/>
</dbReference>
<name>A0AAW2WF21_9LAMI</name>
<dbReference type="PANTHER" id="PTHR13140">
    <property type="entry name" value="MYOSIN"/>
    <property type="match status" value="1"/>
</dbReference>
<evidence type="ECO:0000256" key="1">
    <source>
        <dbReference type="ARBA" id="ARBA00022741"/>
    </source>
</evidence>
<reference evidence="9" key="2">
    <citation type="journal article" date="2024" name="Plant">
        <title>Genomic evolution and insights into agronomic trait innovations of Sesamum species.</title>
        <authorList>
            <person name="Miao H."/>
            <person name="Wang L."/>
            <person name="Qu L."/>
            <person name="Liu H."/>
            <person name="Sun Y."/>
            <person name="Le M."/>
            <person name="Wang Q."/>
            <person name="Wei S."/>
            <person name="Zheng Y."/>
            <person name="Lin W."/>
            <person name="Duan Y."/>
            <person name="Cao H."/>
            <person name="Xiong S."/>
            <person name="Wang X."/>
            <person name="Wei L."/>
            <person name="Li C."/>
            <person name="Ma Q."/>
            <person name="Ju M."/>
            <person name="Zhao R."/>
            <person name="Li G."/>
            <person name="Mu C."/>
            <person name="Tian Q."/>
            <person name="Mei H."/>
            <person name="Zhang T."/>
            <person name="Gao T."/>
            <person name="Zhang H."/>
        </authorList>
    </citation>
    <scope>NUCLEOTIDE SEQUENCE</scope>
    <source>
        <strain evidence="9">KEN1</strain>
    </source>
</reference>
<dbReference type="Pfam" id="PF03004">
    <property type="entry name" value="Transposase_24"/>
    <property type="match status" value="1"/>
</dbReference>
<evidence type="ECO:0000259" key="8">
    <source>
        <dbReference type="PROSITE" id="PS51456"/>
    </source>
</evidence>
<dbReference type="GO" id="GO:0005737">
    <property type="term" value="C:cytoplasm"/>
    <property type="evidence" value="ECO:0007669"/>
    <property type="project" value="TreeGrafter"/>
</dbReference>
<dbReference type="InterPro" id="IPR027417">
    <property type="entry name" value="P-loop_NTPase"/>
</dbReference>
<comment type="caution">
    <text evidence="6">Lacks conserved residue(s) required for the propagation of feature annotation.</text>
</comment>
<evidence type="ECO:0000256" key="4">
    <source>
        <dbReference type="ARBA" id="ARBA00023175"/>
    </source>
</evidence>
<keyword evidence="2" id="KW-0067">ATP-binding</keyword>
<organism evidence="9">
    <name type="scientific">Sesamum latifolium</name>
    <dbReference type="NCBI Taxonomy" id="2727402"/>
    <lineage>
        <taxon>Eukaryota</taxon>
        <taxon>Viridiplantae</taxon>
        <taxon>Streptophyta</taxon>
        <taxon>Embryophyta</taxon>
        <taxon>Tracheophyta</taxon>
        <taxon>Spermatophyta</taxon>
        <taxon>Magnoliopsida</taxon>
        <taxon>eudicotyledons</taxon>
        <taxon>Gunneridae</taxon>
        <taxon>Pentapetalae</taxon>
        <taxon>asterids</taxon>
        <taxon>lamiids</taxon>
        <taxon>Lamiales</taxon>
        <taxon>Pedaliaceae</taxon>
        <taxon>Sesamum</taxon>
    </lineage>
</organism>
<feature type="region of interest" description="Disordered" evidence="7">
    <location>
        <begin position="110"/>
        <end position="150"/>
    </location>
</feature>
<proteinExistence type="inferred from homology"/>
<sequence length="209" mass="23956">SRVVQLAQGEWSYHIFNQLCSGAPSDLRGRLRLEKASYYNYVNQSDCLEIQNIDDAQKFHMLMDVGVGRWFDHPPLMSPMLWKHQHNRLCHLRPLLQRMEIFASCYKKKEDGSWSGSREKRSRRHQRMREERASQLTPLEEGGSSAANVTPLEEEQLWTEAAGGRKRGHVFGMGFEALTSYTARPWTKDHRASTSSAASPPEPPVSTQL</sequence>
<feature type="region of interest" description="Disordered" evidence="7">
    <location>
        <begin position="184"/>
        <end position="209"/>
    </location>
</feature>
<evidence type="ECO:0000256" key="5">
    <source>
        <dbReference type="ARBA" id="ARBA00023203"/>
    </source>
</evidence>
<evidence type="ECO:0000256" key="7">
    <source>
        <dbReference type="SAM" id="MobiDB-lite"/>
    </source>
</evidence>
<dbReference type="InterPro" id="IPR004252">
    <property type="entry name" value="Probable_transposase_24"/>
</dbReference>
<dbReference type="GO" id="GO:0005524">
    <property type="term" value="F:ATP binding"/>
    <property type="evidence" value="ECO:0007669"/>
    <property type="project" value="UniProtKB-KW"/>
</dbReference>
<keyword evidence="4" id="KW-0505">Motor protein</keyword>
<evidence type="ECO:0000256" key="3">
    <source>
        <dbReference type="ARBA" id="ARBA00023123"/>
    </source>
</evidence>
<dbReference type="AlphaFoldDB" id="A0AAW2WF21"/>
<keyword evidence="5 6" id="KW-0009">Actin-binding</keyword>
<feature type="compositionally biased region" description="Pro residues" evidence="7">
    <location>
        <begin position="200"/>
        <end position="209"/>
    </location>
</feature>
<dbReference type="Gene3D" id="3.40.850.10">
    <property type="entry name" value="Kinesin motor domain"/>
    <property type="match status" value="1"/>
</dbReference>